<dbReference type="GeneID" id="94290058"/>
<keyword evidence="4" id="KW-1185">Reference proteome</keyword>
<organism evidence="3 4">
    <name type="scientific">Porcisia hertigi</name>
    <dbReference type="NCBI Taxonomy" id="2761500"/>
    <lineage>
        <taxon>Eukaryota</taxon>
        <taxon>Discoba</taxon>
        <taxon>Euglenozoa</taxon>
        <taxon>Kinetoplastea</taxon>
        <taxon>Metakinetoplastina</taxon>
        <taxon>Trypanosomatida</taxon>
        <taxon>Trypanosomatidae</taxon>
        <taxon>Leishmaniinae</taxon>
        <taxon>Porcisia</taxon>
    </lineage>
</organism>
<reference evidence="3 4" key="1">
    <citation type="submission" date="2021-02" db="EMBL/GenBank/DDBJ databases">
        <title>Porcisia hertigi Genome sequencing and assembly.</title>
        <authorList>
            <person name="Almutairi H."/>
            <person name="Gatherer D."/>
        </authorList>
    </citation>
    <scope>NUCLEOTIDE SEQUENCE [LARGE SCALE GENOMIC DNA]</scope>
    <source>
        <strain evidence="3 4">C119</strain>
    </source>
</reference>
<feature type="compositionally biased region" description="Basic residues" evidence="1">
    <location>
        <begin position="510"/>
        <end position="520"/>
    </location>
</feature>
<sequence length="1290" mass="135250">MAPRGSRAKRLHFPGAARRLAGQPSVEPRATLTPPVTPQPIPTAPAAAKPPTSVEPPVAAPEQPVVTAEKPATSVARAPGVEEAPERITTYSTPAPAAHTKESTAADQVAPDLAPAPVTKALSAVPAGETNAQAAPAPTAPSVPSARAAIRARRGKLRAKRRAAAALALKAKHQDNTITAQQPDIRPTEAPQPSFPAPPPETAPPPEVEKPTAVAAAQPASIASEPTLAQAGPSASVLVESTPAAQAPSPPARVVASSPPLRVTISRIPKKRKFFAELDDSVSRPTVVPISPVDAAAEAPPMAEVPPIASTDTPPAPAAVRRMATHRISKKRANGETGGLTKSTSSVVSAEATPEAAPTPPAAIPRNVFESNAATPTAPEKPVVSATPVVEAPPLAPPQGTDSSAPQPTAPEATSAAATAPSGRSTMSRISKRRKRFVAELQECKASDTPPSIEEKSTAPVVAIAAEALSSRDSVLTTAIAEPTAPIVEAAAAPPAAPVAVTRAVSTRATARRSSMKRARLPPQATLAEAPLTEKAPHSDATVSARAATTPEPMSTPATEAVQTVEAAASAQAVSEATTATEAAPLAEASIPPAAQCQRGAPKVQTPKKKVKHLTAAAIRRRELAAYNRIPKRFRPPEPSLSVLPTPSSQLESTPSSADARPATAVVEAEEVAETPQQAAVNASPMESKGAGPQMCTEEKIQAAVETLAEEPVVEAAQASSDETTAWAAAAVKSGAPLAGTEDSTGRFTAPAEQQLGMSPASTATTSEKGRMTKWLKKRFFTALEETPAATSTEATIGDPARVELSHATEAMEAKSAVPQSCSAVKTIEPFPEKAVHDTEADAEPTAVAEEVAALHSTLREDGKALSFRPVEANTSTEASQPLTDYHATTTNSAEVNSFGVVDELREVEAPLPSESAEAHPQSPAVAQRKVVRITNVRAILKEIRKAKRASKRRRSIKHRHGNSLSQHPATAVTATVDEAVFAEAPCLASEANPPSEAPAEGIDAPRHEEVETVKEMTNLSVTELQPVVEAHEVEETSAAELDAETSVEATIVEPTVNEVPLTAPADEEAVQPPEVLPCTEVFISQAHKAVMPSEEDPLSYTVSSPSPARRQAAKKRIKKHAKLAAARLKNRQTYTASAAVPRSTSYAPVEILDTPLVEAVHAAADPPVPPAEEASSETLVRNAALMLPSGNVVIESFTDDEMCLRRTTLDDHWDVGLRFDWQERTLVISSFPTFEETDERARHPFVQRFKSKPRWMLKEVNETSAAHMKGALDSMKQSLTARFVFRHWK</sequence>
<feature type="region of interest" description="Disordered" evidence="1">
    <location>
        <begin position="508"/>
        <end position="556"/>
    </location>
</feature>
<proteinExistence type="predicted"/>
<feature type="compositionally biased region" description="Polar residues" evidence="1">
    <location>
        <begin position="643"/>
        <end position="657"/>
    </location>
</feature>
<dbReference type="PANTHER" id="PTHR38758">
    <property type="entry name" value="PUTATIVE-RELATED"/>
    <property type="match status" value="1"/>
</dbReference>
<evidence type="ECO:0000256" key="1">
    <source>
        <dbReference type="SAM" id="MobiDB-lite"/>
    </source>
</evidence>
<feature type="compositionally biased region" description="Basic residues" evidence="1">
    <location>
        <begin position="323"/>
        <end position="332"/>
    </location>
</feature>
<evidence type="ECO:0000259" key="2">
    <source>
        <dbReference type="Pfam" id="PF24945"/>
    </source>
</evidence>
<dbReference type="RefSeq" id="XP_067755187.1">
    <property type="nucleotide sequence ID" value="XM_067899981.1"/>
</dbReference>
<feature type="compositionally biased region" description="Low complexity" evidence="1">
    <location>
        <begin position="403"/>
        <end position="422"/>
    </location>
</feature>
<dbReference type="PANTHER" id="PTHR38758:SF1">
    <property type="entry name" value="PROTEIN, PUTATIVE-RELATED"/>
    <property type="match status" value="1"/>
</dbReference>
<feature type="compositionally biased region" description="Low complexity" evidence="1">
    <location>
        <begin position="44"/>
        <end position="69"/>
    </location>
</feature>
<comment type="caution">
    <text evidence="3">The sequence shown here is derived from an EMBL/GenBank/DDBJ whole genome shotgun (WGS) entry which is preliminary data.</text>
</comment>
<feature type="region of interest" description="Disordered" evidence="1">
    <location>
        <begin position="631"/>
        <end position="693"/>
    </location>
</feature>
<evidence type="ECO:0000313" key="3">
    <source>
        <dbReference type="EMBL" id="KAG5497719.1"/>
    </source>
</evidence>
<feature type="region of interest" description="Disordered" evidence="1">
    <location>
        <begin position="303"/>
        <end position="434"/>
    </location>
</feature>
<feature type="compositionally biased region" description="Basic residues" evidence="1">
    <location>
        <begin position="947"/>
        <end position="962"/>
    </location>
</feature>
<evidence type="ECO:0000313" key="4">
    <source>
        <dbReference type="Proteomes" id="UP000674318"/>
    </source>
</evidence>
<dbReference type="EMBL" id="JAFJZO010000031">
    <property type="protein sequence ID" value="KAG5497719.1"/>
    <property type="molecule type" value="Genomic_DNA"/>
</dbReference>
<protein>
    <recommendedName>
        <fullName evidence="2">DUF7759 domain-containing protein</fullName>
    </recommendedName>
</protein>
<dbReference type="InterPro" id="IPR056661">
    <property type="entry name" value="DUF7759"/>
</dbReference>
<feature type="domain" description="DUF7759" evidence="2">
    <location>
        <begin position="1182"/>
        <end position="1287"/>
    </location>
</feature>
<dbReference type="OrthoDB" id="273923at2759"/>
<dbReference type="Proteomes" id="UP000674318">
    <property type="component" value="Unassembled WGS sequence"/>
</dbReference>
<feature type="compositionally biased region" description="Low complexity" evidence="1">
    <location>
        <begin position="243"/>
        <end position="257"/>
    </location>
</feature>
<feature type="compositionally biased region" description="Basic residues" evidence="1">
    <location>
        <begin position="1"/>
        <end position="12"/>
    </location>
</feature>
<feature type="compositionally biased region" description="Low complexity" evidence="1">
    <location>
        <begin position="211"/>
        <end position="223"/>
    </location>
</feature>
<name>A0A836L492_9TRYP</name>
<dbReference type="Pfam" id="PF24945">
    <property type="entry name" value="DUF7759"/>
    <property type="match status" value="1"/>
</dbReference>
<feature type="region of interest" description="Disordered" evidence="1">
    <location>
        <begin position="947"/>
        <end position="971"/>
    </location>
</feature>
<feature type="compositionally biased region" description="Basic residues" evidence="1">
    <location>
        <begin position="150"/>
        <end position="163"/>
    </location>
</feature>
<accession>A0A836L492</accession>
<feature type="compositionally biased region" description="Pro residues" evidence="1">
    <location>
        <begin position="193"/>
        <end position="206"/>
    </location>
</feature>
<dbReference type="KEGG" id="phet:94290058"/>
<feature type="region of interest" description="Disordered" evidence="1">
    <location>
        <begin position="1"/>
        <end position="257"/>
    </location>
</feature>
<feature type="compositionally biased region" description="Low complexity" evidence="1">
    <location>
        <begin position="132"/>
        <end position="149"/>
    </location>
</feature>
<gene>
    <name evidence="3" type="ORF">JKF63_03985</name>
</gene>